<feature type="transmembrane region" description="Helical" evidence="2">
    <location>
        <begin position="88"/>
        <end position="111"/>
    </location>
</feature>
<dbReference type="Pfam" id="PF14242">
    <property type="entry name" value="DUF4342"/>
    <property type="match status" value="1"/>
</dbReference>
<keyword evidence="2" id="KW-1133">Transmembrane helix</keyword>
<dbReference type="SUPFAM" id="SSF46934">
    <property type="entry name" value="UBA-like"/>
    <property type="match status" value="1"/>
</dbReference>
<evidence type="ECO:0000256" key="1">
    <source>
        <dbReference type="SAM" id="Coils"/>
    </source>
</evidence>
<dbReference type="InterPro" id="IPR009060">
    <property type="entry name" value="UBA-like_sf"/>
</dbReference>
<keyword evidence="5" id="KW-1185">Reference proteome</keyword>
<dbReference type="RefSeq" id="WP_072722954.1">
    <property type="nucleotide sequence ID" value="NZ_FQXH01000005.1"/>
</dbReference>
<accession>A0A1M5NP87</accession>
<dbReference type="Proteomes" id="UP000242520">
    <property type="component" value="Unassembled WGS sequence"/>
</dbReference>
<name>A0A1M5NP87_9FIRM</name>
<gene>
    <name evidence="4" type="ORF">SAMN02744040_00147</name>
</gene>
<dbReference type="InterPro" id="IPR025642">
    <property type="entry name" value="DUF4342"/>
</dbReference>
<feature type="domain" description="DUF4342" evidence="3">
    <location>
        <begin position="51"/>
        <end position="120"/>
    </location>
</feature>
<keyword evidence="2" id="KW-0472">Membrane</keyword>
<dbReference type="CDD" id="cd14360">
    <property type="entry name" value="UBA_NAC_like_bac"/>
    <property type="match status" value="1"/>
</dbReference>
<evidence type="ECO:0000256" key="2">
    <source>
        <dbReference type="SAM" id="Phobius"/>
    </source>
</evidence>
<proteinExistence type="predicted"/>
<evidence type="ECO:0000313" key="5">
    <source>
        <dbReference type="Proteomes" id="UP000242520"/>
    </source>
</evidence>
<dbReference type="OrthoDB" id="129626at2"/>
<dbReference type="AlphaFoldDB" id="A0A1M5NP87"/>
<dbReference type="Gene3D" id="1.10.8.10">
    <property type="entry name" value="DNA helicase RuvA subunit, C-terminal domain"/>
    <property type="match status" value="1"/>
</dbReference>
<sequence length="171" mass="19031">MEITLEKIDEIMKRMNVSYEKAKEALVNANGDVVDALIYLEKKDVNVLKGINEKGNELIEKLKEILKKGNVTRVMVEKDGDVLLNLPVTVGAIGLVLGPVATIVGVSAAMVTKYKIKIVKDDGETLDLNEMTQDSLTEIKSKMNLKNKDNKDITEEVIKEEKQDTSNELDK</sequence>
<reference evidence="5" key="1">
    <citation type="submission" date="2016-11" db="EMBL/GenBank/DDBJ databases">
        <authorList>
            <person name="Varghese N."/>
            <person name="Submissions S."/>
        </authorList>
    </citation>
    <scope>NUCLEOTIDE SEQUENCE [LARGE SCALE GENOMIC DNA]</scope>
    <source>
        <strain evidence="5">DSM 15285</strain>
    </source>
</reference>
<dbReference type="EMBL" id="FQXH01000005">
    <property type="protein sequence ID" value="SHG91342.1"/>
    <property type="molecule type" value="Genomic_DNA"/>
</dbReference>
<evidence type="ECO:0000313" key="4">
    <source>
        <dbReference type="EMBL" id="SHG91342.1"/>
    </source>
</evidence>
<evidence type="ECO:0000259" key="3">
    <source>
        <dbReference type="Pfam" id="PF14242"/>
    </source>
</evidence>
<dbReference type="STRING" id="1123350.SAMN02744040_00147"/>
<feature type="coiled-coil region" evidence="1">
    <location>
        <begin position="5"/>
        <end position="68"/>
    </location>
</feature>
<organism evidence="4 5">
    <name type="scientific">Tepidibacter thalassicus DSM 15285</name>
    <dbReference type="NCBI Taxonomy" id="1123350"/>
    <lineage>
        <taxon>Bacteria</taxon>
        <taxon>Bacillati</taxon>
        <taxon>Bacillota</taxon>
        <taxon>Clostridia</taxon>
        <taxon>Peptostreptococcales</taxon>
        <taxon>Peptostreptococcaceae</taxon>
        <taxon>Tepidibacter</taxon>
    </lineage>
</organism>
<keyword evidence="1" id="KW-0175">Coiled coil</keyword>
<keyword evidence="2" id="KW-0812">Transmembrane</keyword>
<protein>
    <recommendedName>
        <fullName evidence="3">DUF4342 domain-containing protein</fullName>
    </recommendedName>
</protein>